<dbReference type="PANTHER" id="PTHR19134:SF492">
    <property type="entry name" value="PROTEIN-TYROSINE-PHOSPHATASE PTP1"/>
    <property type="match status" value="1"/>
</dbReference>
<evidence type="ECO:0000256" key="4">
    <source>
        <dbReference type="ARBA" id="ARBA00022553"/>
    </source>
</evidence>
<keyword evidence="4" id="KW-0597">Phosphoprotein</keyword>
<reference evidence="10" key="1">
    <citation type="journal article" date="2012" name="Nat. Biotechnol.">
        <title>Reference genome sequence of the model plant Setaria.</title>
        <authorList>
            <person name="Bennetzen J.L."/>
            <person name="Schmutz J."/>
            <person name="Wang H."/>
            <person name="Percifield R."/>
            <person name="Hawkins J."/>
            <person name="Pontaroli A.C."/>
            <person name="Estep M."/>
            <person name="Feng L."/>
            <person name="Vaughn J.N."/>
            <person name="Grimwood J."/>
            <person name="Jenkins J."/>
            <person name="Barry K."/>
            <person name="Lindquist E."/>
            <person name="Hellsten U."/>
            <person name="Deshpande S."/>
            <person name="Wang X."/>
            <person name="Wu X."/>
            <person name="Mitros T."/>
            <person name="Triplett J."/>
            <person name="Yang X."/>
            <person name="Ye C.Y."/>
            <person name="Mauro-Herrera M."/>
            <person name="Wang L."/>
            <person name="Li P."/>
            <person name="Sharma M."/>
            <person name="Sharma R."/>
            <person name="Ronald P.C."/>
            <person name="Panaud O."/>
            <person name="Kellogg E.A."/>
            <person name="Brutnell T.P."/>
            <person name="Doust A.N."/>
            <person name="Tuskan G.A."/>
            <person name="Rokhsar D."/>
            <person name="Devos K.M."/>
        </authorList>
    </citation>
    <scope>NUCLEOTIDE SEQUENCE [LARGE SCALE GENOMIC DNA]</scope>
    <source>
        <strain evidence="10">Yugu1</strain>
    </source>
</reference>
<evidence type="ECO:0000256" key="2">
    <source>
        <dbReference type="ARBA" id="ARBA00013064"/>
    </source>
</evidence>
<dbReference type="PROSITE" id="PS50056">
    <property type="entry name" value="TYR_PHOSPHATASE_2"/>
    <property type="match status" value="1"/>
</dbReference>
<evidence type="ECO:0000259" key="9">
    <source>
        <dbReference type="PROSITE" id="PS50056"/>
    </source>
</evidence>
<feature type="compositionally biased region" description="Low complexity" evidence="7">
    <location>
        <begin position="139"/>
        <end position="149"/>
    </location>
</feature>
<feature type="compositionally biased region" description="Basic residues" evidence="7">
    <location>
        <begin position="1"/>
        <end position="10"/>
    </location>
</feature>
<dbReference type="FunFam" id="3.90.190.10:FF:000045">
    <property type="entry name" value="Tyrosine-protein phosphatase non-receptor type 12"/>
    <property type="match status" value="1"/>
</dbReference>
<organism evidence="10">
    <name type="scientific">Setaria italica</name>
    <name type="common">Foxtail millet</name>
    <name type="synonym">Panicum italicum</name>
    <dbReference type="NCBI Taxonomy" id="4555"/>
    <lineage>
        <taxon>Eukaryota</taxon>
        <taxon>Viridiplantae</taxon>
        <taxon>Streptophyta</taxon>
        <taxon>Embryophyta</taxon>
        <taxon>Tracheophyta</taxon>
        <taxon>Spermatophyta</taxon>
        <taxon>Magnoliopsida</taxon>
        <taxon>Liliopsida</taxon>
        <taxon>Poales</taxon>
        <taxon>Poaceae</taxon>
        <taxon>PACMAD clade</taxon>
        <taxon>Panicoideae</taxon>
        <taxon>Panicodae</taxon>
        <taxon>Paniceae</taxon>
        <taxon>Cenchrinae</taxon>
        <taxon>Setaria</taxon>
    </lineage>
</organism>
<feature type="compositionally biased region" description="Pro residues" evidence="7">
    <location>
        <begin position="150"/>
        <end position="164"/>
    </location>
</feature>
<evidence type="ECO:0000313" key="10">
    <source>
        <dbReference type="EMBL" id="RCV37364.1"/>
    </source>
</evidence>
<dbReference type="AlphaFoldDB" id="A0A368S4V3"/>
<reference evidence="10" key="2">
    <citation type="submission" date="2015-07" db="EMBL/GenBank/DDBJ databases">
        <authorList>
            <person name="Noorani M."/>
        </authorList>
    </citation>
    <scope>NUCLEOTIDE SEQUENCE</scope>
    <source>
        <strain evidence="10">Yugu1</strain>
    </source>
</reference>
<keyword evidence="3" id="KW-0963">Cytoplasm</keyword>
<dbReference type="EC" id="3.1.3.48" evidence="2"/>
<evidence type="ECO:0000256" key="3">
    <source>
        <dbReference type="ARBA" id="ARBA00022490"/>
    </source>
</evidence>
<dbReference type="Gene3D" id="3.90.190.10">
    <property type="entry name" value="Protein tyrosine phosphatase superfamily"/>
    <property type="match status" value="1"/>
</dbReference>
<dbReference type="GO" id="GO:0004725">
    <property type="term" value="F:protein tyrosine phosphatase activity"/>
    <property type="evidence" value="ECO:0007669"/>
    <property type="project" value="UniProtKB-EC"/>
</dbReference>
<dbReference type="SUPFAM" id="SSF52799">
    <property type="entry name" value="(Phosphotyrosine protein) phosphatases II"/>
    <property type="match status" value="1"/>
</dbReference>
<dbReference type="SMART" id="SM00194">
    <property type="entry name" value="PTPc"/>
    <property type="match status" value="1"/>
</dbReference>
<keyword evidence="6" id="KW-0904">Protein phosphatase</keyword>
<dbReference type="GO" id="GO:0005737">
    <property type="term" value="C:cytoplasm"/>
    <property type="evidence" value="ECO:0007669"/>
    <property type="project" value="UniProtKB-SubCell"/>
</dbReference>
<feature type="compositionally biased region" description="Low complexity" evidence="7">
    <location>
        <begin position="196"/>
        <end position="209"/>
    </location>
</feature>
<dbReference type="InterPro" id="IPR000387">
    <property type="entry name" value="Tyr_Pase_dom"/>
</dbReference>
<feature type="domain" description="Tyrosine-protein phosphatase" evidence="8">
    <location>
        <begin position="249"/>
        <end position="504"/>
    </location>
</feature>
<protein>
    <recommendedName>
        <fullName evidence="2">protein-tyrosine-phosphatase</fullName>
        <ecNumber evidence="2">3.1.3.48</ecNumber>
    </recommendedName>
</protein>
<feature type="domain" description="Tyrosine specific protein phosphatases" evidence="9">
    <location>
        <begin position="424"/>
        <end position="495"/>
    </location>
</feature>
<dbReference type="PROSITE" id="PS50055">
    <property type="entry name" value="TYR_PHOSPHATASE_PTP"/>
    <property type="match status" value="1"/>
</dbReference>
<evidence type="ECO:0000256" key="5">
    <source>
        <dbReference type="ARBA" id="ARBA00022801"/>
    </source>
</evidence>
<dbReference type="PRINTS" id="PR00700">
    <property type="entry name" value="PRTYPHPHTASE"/>
</dbReference>
<feature type="compositionally biased region" description="Polar residues" evidence="7">
    <location>
        <begin position="11"/>
        <end position="21"/>
    </location>
</feature>
<evidence type="ECO:0000259" key="8">
    <source>
        <dbReference type="PROSITE" id="PS50055"/>
    </source>
</evidence>
<dbReference type="InterPro" id="IPR000242">
    <property type="entry name" value="PTP_cat"/>
</dbReference>
<dbReference type="EMBL" id="CM003535">
    <property type="protein sequence ID" value="RCV37364.1"/>
    <property type="molecule type" value="Genomic_DNA"/>
</dbReference>
<dbReference type="OrthoDB" id="10253954at2759"/>
<sequence length="514" mass="56085">QRSTRPRHRTGPTTAGSNPSSGFHFPVSPRRPVPSPATASAISPSSPQPNFKQRTSLPPSPPQGVAPSAPATTRRSHLRVGSTAPHPSPSRRRRHPPRGAVLFAPKSSLRSPPRPAPTKKFRSNHSSSRRPLPSPPLYLNPRRAATATPTTPPAASPASSPSPPTIHASKRRRREAVNTGNSQPRGGGGSGPPPSRTLALPPAAGNAAGFDPLDPDANPPAKVLMEGEVKHCKKALKALEKKLGKPKALAKEFWNLPDIGTVPPSSQKSAREAVNRGRNRYTDVLPIDKTRVRLQSPTGNDYINASFINTGGRDQTKFISTQGPLARTIEDFWQMVYENHCPVIVMLTKFDGYKQCDEYLPLSKGQGAFGKFNIKIVKTRNDGQLVLRVVKVQRDESDSVHSLLHIEHSEWPDHGVPSNSNAVRQILKRLYHIPREHPIVAHCSAGIGRTGAYITIHNAIDRILLGDQGAVNLAETLKKFRSERPGMVQTEEQFKFCHQAIADELKDLISNSKH</sequence>
<dbReference type="InterPro" id="IPR050348">
    <property type="entry name" value="Protein-Tyr_Phosphatase"/>
</dbReference>
<dbReference type="STRING" id="4555.A0A368S4V3"/>
<proteinExistence type="predicted"/>
<dbReference type="SMART" id="SM00404">
    <property type="entry name" value="PTPc_motif"/>
    <property type="match status" value="1"/>
</dbReference>
<dbReference type="PANTHER" id="PTHR19134">
    <property type="entry name" value="RECEPTOR-TYPE TYROSINE-PROTEIN PHOSPHATASE"/>
    <property type="match status" value="1"/>
</dbReference>
<name>A0A368S4V3_SETIT</name>
<feature type="region of interest" description="Disordered" evidence="7">
    <location>
        <begin position="1"/>
        <end position="221"/>
    </location>
</feature>
<dbReference type="InterPro" id="IPR003595">
    <property type="entry name" value="Tyr_Pase_cat"/>
</dbReference>
<dbReference type="Pfam" id="PF00102">
    <property type="entry name" value="Y_phosphatase"/>
    <property type="match status" value="1"/>
</dbReference>
<feature type="non-terminal residue" evidence="10">
    <location>
        <position position="1"/>
    </location>
</feature>
<evidence type="ECO:0000256" key="1">
    <source>
        <dbReference type="ARBA" id="ARBA00004496"/>
    </source>
</evidence>
<accession>A0A368S4V3</accession>
<gene>
    <name evidence="10" type="ORF">SETIT_8G056800v2</name>
</gene>
<evidence type="ECO:0000256" key="7">
    <source>
        <dbReference type="SAM" id="MobiDB-lite"/>
    </source>
</evidence>
<comment type="subcellular location">
    <subcellularLocation>
        <location evidence="1">Cytoplasm</location>
    </subcellularLocation>
</comment>
<dbReference type="InterPro" id="IPR029021">
    <property type="entry name" value="Prot-tyrosine_phosphatase-like"/>
</dbReference>
<feature type="compositionally biased region" description="Low complexity" evidence="7">
    <location>
        <begin position="36"/>
        <end position="49"/>
    </location>
</feature>
<evidence type="ECO:0000256" key="6">
    <source>
        <dbReference type="ARBA" id="ARBA00022912"/>
    </source>
</evidence>
<keyword evidence="5" id="KW-0378">Hydrolase</keyword>